<dbReference type="Gene3D" id="2.60.40.10">
    <property type="entry name" value="Immunoglobulins"/>
    <property type="match status" value="1"/>
</dbReference>
<gene>
    <name evidence="2" type="ORF">JIN78_01270</name>
</gene>
<name>A0A934RNK1_9BACT</name>
<protein>
    <submittedName>
        <fullName evidence="2">Uncharacterized protein</fullName>
    </submittedName>
</protein>
<evidence type="ECO:0000313" key="3">
    <source>
        <dbReference type="Proteomes" id="UP000604083"/>
    </source>
</evidence>
<sequence length="946" mass="100056">MIIGAGVRNGDFEEDTSTTDSRTYAETPIWENFGTSGLGQEDTATRLNLAFNGTRNLLVSTGDHRIGGQNTKHIVSAGETLAFSLQWRDAYIWGADDQIEVQLFTTSDNTVTGERAVIGTFRASETVDLTYELFEGSALASAVHAGRELFFQIGGIGESGFSRVDNVELTGTLAPDPSLFVMEGDYVFGELVHLEATDSTSKTMRFINYGAENGLLLDGISLSDDADGHYSIVSAPAAGTEIAPGASFEVEVALTGGGGYENYEGELVIDTADDSLNLTLPLSASVVTTGDPFYIVENCFFEEGTSSWGGGEATSGLASASGIRVRGVGDASDVEAESVGQVFSIGNSPDFNLSVTFAVGDIEEVSGLAPDAAYNDRSFHLLVYGNEVGVNGAVNDSKNASAIIDLFYFPAGNEDSSEEGFYLYDGVSESFVHLPGLGTIEPSTGLNEDGSPPLNVHYYQLTIAGEGFGTASASYDLSISQANDTTVAATVEDLNLYHGLNPIAATARAVVLTTNDDVAASVTNAGASPGANQTSFWVDELCVSTGATIPFALTQVSEPLPASHHLLTGTREELAFTLGNVGFAKDLTIESLDPGDPSLSLLSPSLPVTMAPGEALEFTLAVDASLETATRTNEVSLTWASNDDSAPVGSLSFNLQILAPEGIMLVDYDDGLNNGIHEASLRNGGFEDDPAGTTFGEASFWTPRFAEAVDEVLVSDADPATGSVHGVISGFQGEGNRAHPANIFTLSDWIIRPGDQFEVTVDWKPGVNFVEGDQLQVAVEVFSPDGTGLLYDATDPTGVASRVMSSRFLPTGETGYQSVTALSARVSETSGWIGGRPVLRFLTGGTRDSSALIDNVSLRAFIQPIREELVITQLSLDKENEQVGLRWTDAGYTTYVIQASADLDFSEPIEVPLDGSEDSTTYPGEIEFFFDAALTSDKLFWRVAGE</sequence>
<dbReference type="Proteomes" id="UP000604083">
    <property type="component" value="Unassembled WGS sequence"/>
</dbReference>
<feature type="region of interest" description="Disordered" evidence="1">
    <location>
        <begin position="1"/>
        <end position="21"/>
    </location>
</feature>
<dbReference type="AlphaFoldDB" id="A0A934RNK1"/>
<proteinExistence type="predicted"/>
<organism evidence="2 3">
    <name type="scientific">Roseibacillus ishigakijimensis</name>
    <dbReference type="NCBI Taxonomy" id="454146"/>
    <lineage>
        <taxon>Bacteria</taxon>
        <taxon>Pseudomonadati</taxon>
        <taxon>Verrucomicrobiota</taxon>
        <taxon>Verrucomicrobiia</taxon>
        <taxon>Verrucomicrobiales</taxon>
        <taxon>Verrucomicrobiaceae</taxon>
        <taxon>Roseibacillus</taxon>
    </lineage>
</organism>
<dbReference type="InterPro" id="IPR013783">
    <property type="entry name" value="Ig-like_fold"/>
</dbReference>
<comment type="caution">
    <text evidence="2">The sequence shown here is derived from an EMBL/GenBank/DDBJ whole genome shotgun (WGS) entry which is preliminary data.</text>
</comment>
<evidence type="ECO:0000256" key="1">
    <source>
        <dbReference type="SAM" id="MobiDB-lite"/>
    </source>
</evidence>
<dbReference type="RefSeq" id="WP_200390108.1">
    <property type="nucleotide sequence ID" value="NZ_JAENIO010000002.1"/>
</dbReference>
<keyword evidence="3" id="KW-1185">Reference proteome</keyword>
<dbReference type="EMBL" id="JAENIO010000002">
    <property type="protein sequence ID" value="MBK1832676.1"/>
    <property type="molecule type" value="Genomic_DNA"/>
</dbReference>
<accession>A0A934RNK1</accession>
<reference evidence="2" key="1">
    <citation type="submission" date="2021-01" db="EMBL/GenBank/DDBJ databases">
        <title>Modified the classification status of verrucomicrobia.</title>
        <authorList>
            <person name="Feng X."/>
        </authorList>
    </citation>
    <scope>NUCLEOTIDE SEQUENCE</scope>
    <source>
        <strain evidence="2">KCTC 12986</strain>
    </source>
</reference>
<evidence type="ECO:0000313" key="2">
    <source>
        <dbReference type="EMBL" id="MBK1832676.1"/>
    </source>
</evidence>